<feature type="domain" description="NmrA-like" evidence="1">
    <location>
        <begin position="2"/>
        <end position="234"/>
    </location>
</feature>
<organism evidence="2 3">
    <name type="scientific">Modestobacter caceresii</name>
    <dbReference type="NCBI Taxonomy" id="1522368"/>
    <lineage>
        <taxon>Bacteria</taxon>
        <taxon>Bacillati</taxon>
        <taxon>Actinomycetota</taxon>
        <taxon>Actinomycetes</taxon>
        <taxon>Geodermatophilales</taxon>
        <taxon>Geodermatophilaceae</taxon>
        <taxon>Modestobacter</taxon>
    </lineage>
</organism>
<dbReference type="Pfam" id="PF05368">
    <property type="entry name" value="NmrA"/>
    <property type="match status" value="1"/>
</dbReference>
<comment type="caution">
    <text evidence="2">The sequence shown here is derived from an EMBL/GenBank/DDBJ whole genome shotgun (WGS) entry which is preliminary data.</text>
</comment>
<evidence type="ECO:0000313" key="3">
    <source>
        <dbReference type="Proteomes" id="UP000029713"/>
    </source>
</evidence>
<dbReference type="InterPro" id="IPR036291">
    <property type="entry name" value="NAD(P)-bd_dom_sf"/>
</dbReference>
<dbReference type="AlphaFoldDB" id="A0A098Y0K8"/>
<name>A0A098Y0K8_9ACTN</name>
<evidence type="ECO:0000259" key="1">
    <source>
        <dbReference type="Pfam" id="PF05368"/>
    </source>
</evidence>
<evidence type="ECO:0000313" key="2">
    <source>
        <dbReference type="EMBL" id="KGH44483.1"/>
    </source>
</evidence>
<reference evidence="2 3" key="1">
    <citation type="submission" date="2014-07" db="EMBL/GenBank/DDBJ databases">
        <title>Biosystematic studies on Modestobacter strains isolated from extreme hyper-arid desert soil and from historic building.</title>
        <authorList>
            <person name="Bukarasam K."/>
            <person name="Bull A."/>
            <person name="Girard G."/>
            <person name="van Wezel G."/>
            <person name="Goodfellow M."/>
        </authorList>
    </citation>
    <scope>NUCLEOTIDE SEQUENCE [LARGE SCALE GENOMIC DNA]</scope>
    <source>
        <strain evidence="2 3">KNN45-2b</strain>
    </source>
</reference>
<gene>
    <name evidence="2" type="ORF">IN07_23285</name>
</gene>
<dbReference type="OrthoDB" id="4632815at2"/>
<protein>
    <submittedName>
        <fullName evidence="2">NmrA family transcriptional regulator</fullName>
    </submittedName>
</protein>
<dbReference type="InterPro" id="IPR008030">
    <property type="entry name" value="NmrA-like"/>
</dbReference>
<keyword evidence="3" id="KW-1185">Reference proteome</keyword>
<sequence>MRIVVTTPTGHVGSRVVRLLLQAGLRPTLLLRSPEKLDPQTRERVDLVVGDQGDLDTVLRATEGADALYWVDPPTLDDDPVATSTRMGAVAARAVRENQVSRVVFQSSVGAEKRHGVGQIDGLARTEEQLEETGAPVLHLRCGYFFTNLLSDLDGLRDGVLRTTMPTDRPMPWVDPRDIGEVAVANLLSPGWPGRRVLAVHGPEDLTFEAVAGIVAAATGRAVRAEQINDDDLRAGLRAAGLSEAQVEGFVGMGRGLREDFVPADPRSVLSTTPTTLRSWAVEELAPHL</sequence>
<dbReference type="EMBL" id="JPMX01000124">
    <property type="protein sequence ID" value="KGH44483.1"/>
    <property type="molecule type" value="Genomic_DNA"/>
</dbReference>
<dbReference type="STRING" id="1522368.IN07_23285"/>
<dbReference type="PANTHER" id="PTHR43162:SF1">
    <property type="entry name" value="PRESTALK A DIFFERENTIATION PROTEIN A"/>
    <property type="match status" value="1"/>
</dbReference>
<dbReference type="InterPro" id="IPR051604">
    <property type="entry name" value="Ergot_Alk_Oxidoreductase"/>
</dbReference>
<dbReference type="Proteomes" id="UP000029713">
    <property type="component" value="Unassembled WGS sequence"/>
</dbReference>
<dbReference type="SUPFAM" id="SSF51735">
    <property type="entry name" value="NAD(P)-binding Rossmann-fold domains"/>
    <property type="match status" value="1"/>
</dbReference>
<dbReference type="RefSeq" id="WP_036340963.1">
    <property type="nucleotide sequence ID" value="NZ_JPMX01000124.1"/>
</dbReference>
<dbReference type="Gene3D" id="3.40.50.720">
    <property type="entry name" value="NAD(P)-binding Rossmann-like Domain"/>
    <property type="match status" value="1"/>
</dbReference>
<dbReference type="PANTHER" id="PTHR43162">
    <property type="match status" value="1"/>
</dbReference>
<proteinExistence type="predicted"/>
<accession>A0A098Y0K8</accession>
<dbReference type="Gene3D" id="3.90.25.10">
    <property type="entry name" value="UDP-galactose 4-epimerase, domain 1"/>
    <property type="match status" value="1"/>
</dbReference>